<keyword evidence="4" id="KW-1185">Reference proteome</keyword>
<feature type="region of interest" description="Disordered" evidence="1">
    <location>
        <begin position="88"/>
        <end position="107"/>
    </location>
</feature>
<feature type="compositionally biased region" description="Basic residues" evidence="1">
    <location>
        <begin position="218"/>
        <end position="235"/>
    </location>
</feature>
<protein>
    <recommendedName>
        <fullName evidence="2">RAD51 interacting motif domain-containing protein</fullName>
    </recommendedName>
</protein>
<accession>A0A8T0AQF1</accession>
<comment type="caution">
    <text evidence="3">The sequence shown here is derived from an EMBL/GenBank/DDBJ whole genome shotgun (WGS) entry which is preliminary data.</text>
</comment>
<sequence>MDRPSRQKKAINYSDFLNDDDDEDFATAKPPPNKKARASEKECPEDKTRKCEILDSAAKEHKERVSLDERLSRRDLETALILSRLQSTVTSAEEPLGSCRDEKSEPPVLTHYSADGSCFDEAPPCNTSKDTPPLLSNCSVDVQCMGSDNITSEQTPSSGVSTKTQQRCPSQDEEYRPRNTAESDSEFSDESEDEEYTVKRKRENVKRAKSEKKASPKTAKKEKKPAKVPKTKTQARGKDTALSSPGVRSPAAGQRFSAPNRTPTTPPMSKSALHTSPGCGKMPKWTPPGLVGRSPSSCESPPVKSPGLGLRLGLSRLARVKPLHPNTVAH</sequence>
<dbReference type="InterPro" id="IPR031419">
    <property type="entry name" value="RAD51_interact"/>
</dbReference>
<dbReference type="GO" id="GO:0036297">
    <property type="term" value="P:interstrand cross-link repair"/>
    <property type="evidence" value="ECO:0007669"/>
    <property type="project" value="TreeGrafter"/>
</dbReference>
<feature type="region of interest" description="Disordered" evidence="1">
    <location>
        <begin position="1"/>
        <end position="47"/>
    </location>
</feature>
<feature type="domain" description="RAD51 interacting motif" evidence="2">
    <location>
        <begin position="292"/>
        <end position="326"/>
    </location>
</feature>
<dbReference type="Proteomes" id="UP000606274">
    <property type="component" value="Unassembled WGS sequence"/>
</dbReference>
<evidence type="ECO:0000256" key="1">
    <source>
        <dbReference type="SAM" id="MobiDB-lite"/>
    </source>
</evidence>
<gene>
    <name evidence="3" type="ORF">HF521_007954</name>
</gene>
<evidence type="ECO:0000313" key="3">
    <source>
        <dbReference type="EMBL" id="KAF7694201.1"/>
    </source>
</evidence>
<dbReference type="GO" id="GO:0003697">
    <property type="term" value="F:single-stranded DNA binding"/>
    <property type="evidence" value="ECO:0007669"/>
    <property type="project" value="TreeGrafter"/>
</dbReference>
<proteinExistence type="predicted"/>
<dbReference type="GO" id="GO:0003690">
    <property type="term" value="F:double-stranded DNA binding"/>
    <property type="evidence" value="ECO:0007669"/>
    <property type="project" value="TreeGrafter"/>
</dbReference>
<feature type="region of interest" description="Disordered" evidence="1">
    <location>
        <begin position="119"/>
        <end position="307"/>
    </location>
</feature>
<dbReference type="AlphaFoldDB" id="A0A8T0AQF1"/>
<dbReference type="PANTHER" id="PTHR15361">
    <property type="entry name" value="RAD51/NUKS-INTERACTING PROTEIN"/>
    <property type="match status" value="1"/>
</dbReference>
<dbReference type="InterPro" id="IPR052003">
    <property type="entry name" value="HR_DNA-Binding_Protein"/>
</dbReference>
<name>A0A8T0AQF1_SILME</name>
<feature type="compositionally biased region" description="Polar residues" evidence="1">
    <location>
        <begin position="125"/>
        <end position="169"/>
    </location>
</feature>
<dbReference type="OrthoDB" id="6162659at2759"/>
<evidence type="ECO:0000259" key="2">
    <source>
        <dbReference type="Pfam" id="PF15696"/>
    </source>
</evidence>
<feature type="compositionally biased region" description="Basic and acidic residues" evidence="1">
    <location>
        <begin position="37"/>
        <end position="47"/>
    </location>
</feature>
<evidence type="ECO:0000313" key="4">
    <source>
        <dbReference type="Proteomes" id="UP000606274"/>
    </source>
</evidence>
<dbReference type="PANTHER" id="PTHR15361:SF4">
    <property type="entry name" value="RAD51-ASSOCIATED PROTEIN 1"/>
    <property type="match status" value="1"/>
</dbReference>
<reference evidence="3" key="1">
    <citation type="submission" date="2020-08" db="EMBL/GenBank/DDBJ databases">
        <title>Chromosome-level assembly of Southern catfish (Silurus meridionalis) provides insights into visual adaptation to the nocturnal and benthic lifestyles.</title>
        <authorList>
            <person name="Zhang Y."/>
            <person name="Wang D."/>
            <person name="Peng Z."/>
        </authorList>
    </citation>
    <scope>NUCLEOTIDE SEQUENCE</scope>
    <source>
        <strain evidence="3">SWU-2019-XX</strain>
        <tissue evidence="3">Muscle</tissue>
    </source>
</reference>
<feature type="compositionally biased region" description="Basic and acidic residues" evidence="1">
    <location>
        <begin position="205"/>
        <end position="214"/>
    </location>
</feature>
<organism evidence="3 4">
    <name type="scientific">Silurus meridionalis</name>
    <name type="common">Southern catfish</name>
    <name type="synonym">Silurus soldatovi meridionalis</name>
    <dbReference type="NCBI Taxonomy" id="175797"/>
    <lineage>
        <taxon>Eukaryota</taxon>
        <taxon>Metazoa</taxon>
        <taxon>Chordata</taxon>
        <taxon>Craniata</taxon>
        <taxon>Vertebrata</taxon>
        <taxon>Euteleostomi</taxon>
        <taxon>Actinopterygii</taxon>
        <taxon>Neopterygii</taxon>
        <taxon>Teleostei</taxon>
        <taxon>Ostariophysi</taxon>
        <taxon>Siluriformes</taxon>
        <taxon>Siluridae</taxon>
        <taxon>Silurus</taxon>
    </lineage>
</organism>
<dbReference type="Pfam" id="PF15696">
    <property type="entry name" value="RAD51_interact"/>
    <property type="match status" value="1"/>
</dbReference>
<dbReference type="EMBL" id="JABFDY010000018">
    <property type="protein sequence ID" value="KAF7694201.1"/>
    <property type="molecule type" value="Genomic_DNA"/>
</dbReference>
<feature type="compositionally biased region" description="Acidic residues" evidence="1">
    <location>
        <begin position="183"/>
        <end position="195"/>
    </location>
</feature>
<dbReference type="GO" id="GO:0000724">
    <property type="term" value="P:double-strand break repair via homologous recombination"/>
    <property type="evidence" value="ECO:0007669"/>
    <property type="project" value="TreeGrafter"/>
</dbReference>